<evidence type="ECO:0000256" key="1">
    <source>
        <dbReference type="ARBA" id="ARBA00023015"/>
    </source>
</evidence>
<dbReference type="PANTHER" id="PTHR43280">
    <property type="entry name" value="ARAC-FAMILY TRANSCRIPTIONAL REGULATOR"/>
    <property type="match status" value="1"/>
</dbReference>
<dbReference type="AlphaFoldDB" id="F5P1S0"/>
<sequence>MNGKLQSSDVKNETPYNIPLLINENVISSGISLISLWHTYADENYRVIWPRDKKKPLIANSWVAVYTVQGCGKILLKNGEQITLHGNCIIFLKPMDIPVGQQSVIYNGEIYNQELTEVAELITSPEAIKNNLAVAFLTKIIYQWICLMSADGKKDPQRRQIEKLIATLHASLQQRWSVADMAATIPCSEAWLRRLFLRYTGKTPKEYYLDARLDLALSLLKQQGNSVGEVADTLNFFDSFHFSKAFKHKFGYAPSAVLKNTDQHPTDASPHN</sequence>
<comment type="caution">
    <text evidence="5">The sequence shown here is derived from an EMBL/GenBank/DDBJ whole genome shotgun (WGS) entry which is preliminary data.</text>
</comment>
<keyword evidence="3" id="KW-0804">Transcription</keyword>
<keyword evidence="2" id="KW-0238">DNA-binding</keyword>
<dbReference type="EMBL" id="AFGY01000059">
    <property type="protein sequence ID" value="EGK33001.1"/>
    <property type="molecule type" value="Genomic_DNA"/>
</dbReference>
<evidence type="ECO:0000256" key="3">
    <source>
        <dbReference type="ARBA" id="ARBA00023163"/>
    </source>
</evidence>
<dbReference type="InterPro" id="IPR018062">
    <property type="entry name" value="HTH_AraC-typ_CS"/>
</dbReference>
<protein>
    <recommendedName>
        <fullName evidence="4">HTH araC/xylS-type domain-containing protein</fullName>
    </recommendedName>
</protein>
<evidence type="ECO:0000313" key="5">
    <source>
        <dbReference type="EMBL" id="EGK33001.1"/>
    </source>
</evidence>
<evidence type="ECO:0000313" key="6">
    <source>
        <dbReference type="Proteomes" id="UP000004520"/>
    </source>
</evidence>
<dbReference type="PATRIC" id="fig|766147.3.peg.4325"/>
<dbReference type="GO" id="GO:0043565">
    <property type="term" value="F:sequence-specific DNA binding"/>
    <property type="evidence" value="ECO:0007669"/>
    <property type="project" value="InterPro"/>
</dbReference>
<dbReference type="Pfam" id="PF12833">
    <property type="entry name" value="HTH_18"/>
    <property type="match status" value="1"/>
</dbReference>
<dbReference type="PROSITE" id="PS01124">
    <property type="entry name" value="HTH_ARAC_FAMILY_2"/>
    <property type="match status" value="1"/>
</dbReference>
<feature type="domain" description="HTH araC/xylS-type" evidence="4">
    <location>
        <begin position="162"/>
        <end position="260"/>
    </location>
</feature>
<name>F5P1S0_SHIFL</name>
<proteinExistence type="predicted"/>
<dbReference type="Gene3D" id="1.10.10.60">
    <property type="entry name" value="Homeodomain-like"/>
    <property type="match status" value="1"/>
</dbReference>
<keyword evidence="1" id="KW-0805">Transcription regulation</keyword>
<dbReference type="Proteomes" id="UP000004520">
    <property type="component" value="Unassembled WGS sequence"/>
</dbReference>
<dbReference type="GO" id="GO:0003700">
    <property type="term" value="F:DNA-binding transcription factor activity"/>
    <property type="evidence" value="ECO:0007669"/>
    <property type="project" value="InterPro"/>
</dbReference>
<gene>
    <name evidence="5" type="ORF">SFK227_4452</name>
</gene>
<evidence type="ECO:0000256" key="2">
    <source>
        <dbReference type="ARBA" id="ARBA00023125"/>
    </source>
</evidence>
<dbReference type="PANTHER" id="PTHR43280:SF31">
    <property type="entry name" value="TRANSCRIPTIONAL REGULATORY PROTEIN"/>
    <property type="match status" value="1"/>
</dbReference>
<dbReference type="SUPFAM" id="SSF46689">
    <property type="entry name" value="Homeodomain-like"/>
    <property type="match status" value="2"/>
</dbReference>
<evidence type="ECO:0000259" key="4">
    <source>
        <dbReference type="PROSITE" id="PS01124"/>
    </source>
</evidence>
<accession>F5P1S0</accession>
<organism evidence="5 6">
    <name type="scientific">Shigella flexneri K-227</name>
    <dbReference type="NCBI Taxonomy" id="766147"/>
    <lineage>
        <taxon>Bacteria</taxon>
        <taxon>Pseudomonadati</taxon>
        <taxon>Pseudomonadota</taxon>
        <taxon>Gammaproteobacteria</taxon>
        <taxon>Enterobacterales</taxon>
        <taxon>Enterobacteriaceae</taxon>
        <taxon>Shigella</taxon>
    </lineage>
</organism>
<dbReference type="SMART" id="SM00342">
    <property type="entry name" value="HTH_ARAC"/>
    <property type="match status" value="1"/>
</dbReference>
<dbReference type="PROSITE" id="PS00041">
    <property type="entry name" value="HTH_ARAC_FAMILY_1"/>
    <property type="match status" value="1"/>
</dbReference>
<dbReference type="FunFam" id="1.10.10.60:FF:000276">
    <property type="entry name" value="Transcriptional regulator, AraC family"/>
    <property type="match status" value="1"/>
</dbReference>
<dbReference type="InterPro" id="IPR009057">
    <property type="entry name" value="Homeodomain-like_sf"/>
</dbReference>
<reference evidence="5 6" key="1">
    <citation type="submission" date="2011-04" db="EMBL/GenBank/DDBJ databases">
        <authorList>
            <person name="Rasko D."/>
            <person name="Redman J."/>
            <person name="Daugherty S.C."/>
            <person name="Tallon L."/>
            <person name="Sadzewicz L."/>
            <person name="Jones K."/>
            <person name="Santana-Cruz I."/>
            <person name="Liu X."/>
        </authorList>
    </citation>
    <scope>NUCLEOTIDE SEQUENCE [LARGE SCALE GENOMIC DNA]</scope>
    <source>
        <strain evidence="5 6">K-227</strain>
    </source>
</reference>
<dbReference type="InterPro" id="IPR018060">
    <property type="entry name" value="HTH_AraC"/>
</dbReference>